<accession>A0AAV2TBE4</accession>
<keyword evidence="1" id="KW-0472">Membrane</keyword>
<evidence type="ECO:0000313" key="3">
    <source>
        <dbReference type="Proteomes" id="UP001497525"/>
    </source>
</evidence>
<evidence type="ECO:0000256" key="1">
    <source>
        <dbReference type="SAM" id="Phobius"/>
    </source>
</evidence>
<dbReference type="AlphaFoldDB" id="A0AAV2TBE4"/>
<feature type="transmembrane region" description="Helical" evidence="1">
    <location>
        <begin position="12"/>
        <end position="29"/>
    </location>
</feature>
<dbReference type="PANTHER" id="PTHR43404">
    <property type="entry name" value="LIPOPOLYSACCHARIDE CHOLINEPHOSPHOTRANSFERASE LICD"/>
    <property type="match status" value="1"/>
</dbReference>
<keyword evidence="1" id="KW-1133">Transmembrane helix</keyword>
<dbReference type="EMBL" id="CAXLJL010000222">
    <property type="protein sequence ID" value="CAL5134678.1"/>
    <property type="molecule type" value="Genomic_DNA"/>
</dbReference>
<evidence type="ECO:0000313" key="2">
    <source>
        <dbReference type="EMBL" id="CAL5134678.1"/>
    </source>
</evidence>
<reference evidence="2" key="1">
    <citation type="submission" date="2024-06" db="EMBL/GenBank/DDBJ databases">
        <authorList>
            <person name="Liu X."/>
            <person name="Lenzi L."/>
            <person name="Haldenby T S."/>
            <person name="Uol C."/>
        </authorList>
    </citation>
    <scope>NUCLEOTIDE SEQUENCE</scope>
</reference>
<gene>
    <name evidence="2" type="ORF">CDAUBV1_LOCUS8531</name>
</gene>
<name>A0AAV2TBE4_CALDB</name>
<sequence length="448" mass="51575">MCTLSLLSRLKIFLVPIVITVTLLLYWRFSVPQLTYPLDGRVMCAPYEEPLDAQSKCLKLCQNRFQRNRLVFSPLRRNGLLQWHWICIECNVDIVHGNKTLLQRMINILISAFKKLPAQIENNGGSGVANIMHICTVAMEGNSKDVKHCYAVLQDYVKIGPMPVEMVHAKDSNSSGEENNQGGLINPVYVHNPTLENNSTYNETNFPCPILSGKRKKMLYRTLQEWIKLAYQYQLMWWICYGSLLGSLRRTIYSCCHMDISDFRQLRRENRDGTIIPYDHDMDICILGSHVDRVRKLATDRRDIKIGQFNLVTRPAGDCRLSGGARMTCDGRKASKQVDTCSFCGPLARMFYRYGTFIDIFVTHLQFINDSHDNSLRFGYFDEGWQAHNHGKKVMSLDHIFPLKICLFMGLTVPCPRKVDAITVHYGKNFMIPKRRCNITSKTWVTHS</sequence>
<dbReference type="Proteomes" id="UP001497525">
    <property type="component" value="Unassembled WGS sequence"/>
</dbReference>
<protein>
    <submittedName>
        <fullName evidence="2">Uncharacterized protein</fullName>
    </submittedName>
</protein>
<proteinExistence type="predicted"/>
<organism evidence="2 3">
    <name type="scientific">Calicophoron daubneyi</name>
    <name type="common">Rumen fluke</name>
    <name type="synonym">Paramphistomum daubneyi</name>
    <dbReference type="NCBI Taxonomy" id="300641"/>
    <lineage>
        <taxon>Eukaryota</taxon>
        <taxon>Metazoa</taxon>
        <taxon>Spiralia</taxon>
        <taxon>Lophotrochozoa</taxon>
        <taxon>Platyhelminthes</taxon>
        <taxon>Trematoda</taxon>
        <taxon>Digenea</taxon>
        <taxon>Plagiorchiida</taxon>
        <taxon>Pronocephalata</taxon>
        <taxon>Paramphistomoidea</taxon>
        <taxon>Paramphistomidae</taxon>
        <taxon>Calicophoron</taxon>
    </lineage>
</organism>
<dbReference type="PANTHER" id="PTHR43404:SF1">
    <property type="entry name" value="MNN4P"/>
    <property type="match status" value="1"/>
</dbReference>
<dbReference type="InterPro" id="IPR052942">
    <property type="entry name" value="LPS_cholinephosphotransferase"/>
</dbReference>
<comment type="caution">
    <text evidence="2">The sequence shown here is derived from an EMBL/GenBank/DDBJ whole genome shotgun (WGS) entry which is preliminary data.</text>
</comment>
<keyword evidence="1" id="KW-0812">Transmembrane</keyword>